<sequence length="182" mass="20565">MNKKIALLAGGSLAAIAAGAAIYFKTRRTIPKNAVAVKPFDIHKYLGKWYEIARIDFIHERNLSNTTAEYALQENGMVSVVNSGYNEKTGKWESAQGKAKFAGAKDEGKLQVTFFGPFYSGYNVIDIDDDYKHVLVAGETLDYLWLLSREQVMPDEYIKRFLNKAQSVGYDTSRLNWIEHDL</sequence>
<dbReference type="CDD" id="cd19438">
    <property type="entry name" value="lipocalin_Blc-like"/>
    <property type="match status" value="1"/>
</dbReference>
<proteinExistence type="inferred from homology"/>
<dbReference type="InterPro" id="IPR000566">
    <property type="entry name" value="Lipocln_cytosolic_FA-bd_dom"/>
</dbReference>
<feature type="chain" id="PRO_5041785812" evidence="2">
    <location>
        <begin position="21"/>
        <end position="182"/>
    </location>
</feature>
<keyword evidence="5" id="KW-1185">Reference proteome</keyword>
<dbReference type="GO" id="GO:0006950">
    <property type="term" value="P:response to stress"/>
    <property type="evidence" value="ECO:0007669"/>
    <property type="project" value="UniProtKB-ARBA"/>
</dbReference>
<dbReference type="RefSeq" id="WP_263038717.1">
    <property type="nucleotide sequence ID" value="NZ_JAOTPL010000020.1"/>
</dbReference>
<dbReference type="EMBL" id="JAOTPL010000020">
    <property type="protein sequence ID" value="MCU7695231.1"/>
    <property type="molecule type" value="Genomic_DNA"/>
</dbReference>
<dbReference type="InterPro" id="IPR002446">
    <property type="entry name" value="Lipocalin_bac"/>
</dbReference>
<dbReference type="Proteomes" id="UP001209317">
    <property type="component" value="Unassembled WGS sequence"/>
</dbReference>
<dbReference type="AlphaFoldDB" id="A0AAE3LNN1"/>
<dbReference type="InterPro" id="IPR012674">
    <property type="entry name" value="Calycin"/>
</dbReference>
<dbReference type="PANTHER" id="PTHR10612:SF34">
    <property type="entry name" value="APOLIPOPROTEIN D"/>
    <property type="match status" value="1"/>
</dbReference>
<accession>A0AAE3LNN1</accession>
<dbReference type="InterPro" id="IPR047202">
    <property type="entry name" value="Lipocalin_Blc-like_dom"/>
</dbReference>
<dbReference type="InterPro" id="IPR022271">
    <property type="entry name" value="Lipocalin_ApoD"/>
</dbReference>
<evidence type="ECO:0000256" key="1">
    <source>
        <dbReference type="ARBA" id="ARBA00006889"/>
    </source>
</evidence>
<dbReference type="SUPFAM" id="SSF50814">
    <property type="entry name" value="Lipocalins"/>
    <property type="match status" value="1"/>
</dbReference>
<evidence type="ECO:0000313" key="4">
    <source>
        <dbReference type="EMBL" id="MCU7695231.1"/>
    </source>
</evidence>
<gene>
    <name evidence="4" type="ORF">OD355_11940</name>
</gene>
<evidence type="ECO:0000259" key="3">
    <source>
        <dbReference type="Pfam" id="PF08212"/>
    </source>
</evidence>
<dbReference type="Pfam" id="PF08212">
    <property type="entry name" value="Lipocalin_2"/>
    <property type="match status" value="1"/>
</dbReference>
<comment type="caution">
    <text evidence="4">The sequence shown here is derived from an EMBL/GenBank/DDBJ whole genome shotgun (WGS) entry which is preliminary data.</text>
</comment>
<evidence type="ECO:0000256" key="2">
    <source>
        <dbReference type="PIRNR" id="PIRNR036893"/>
    </source>
</evidence>
<dbReference type="Gene3D" id="2.40.128.20">
    <property type="match status" value="1"/>
</dbReference>
<organism evidence="4 5">
    <name type="scientific">Haoranjiania flava</name>
    <dbReference type="NCBI Taxonomy" id="1856322"/>
    <lineage>
        <taxon>Bacteria</taxon>
        <taxon>Pseudomonadati</taxon>
        <taxon>Bacteroidota</taxon>
        <taxon>Chitinophagia</taxon>
        <taxon>Chitinophagales</taxon>
        <taxon>Chitinophagaceae</taxon>
        <taxon>Haoranjiania</taxon>
    </lineage>
</organism>
<name>A0AAE3LNN1_9BACT</name>
<dbReference type="PANTHER" id="PTHR10612">
    <property type="entry name" value="APOLIPOPROTEIN D"/>
    <property type="match status" value="1"/>
</dbReference>
<comment type="similarity">
    <text evidence="1 2">Belongs to the calycin superfamily. Lipocalin family.</text>
</comment>
<protein>
    <submittedName>
        <fullName evidence="4">Lipocalin family protein</fullName>
    </submittedName>
</protein>
<reference evidence="4" key="1">
    <citation type="submission" date="2022-10" db="EMBL/GenBank/DDBJ databases">
        <authorList>
            <person name="Kim H.S."/>
            <person name="Kim J.-S."/>
            <person name="Suh M.K."/>
            <person name="Eom M.K."/>
            <person name="Lee J.-S."/>
        </authorList>
    </citation>
    <scope>NUCLEOTIDE SEQUENCE</scope>
    <source>
        <strain evidence="4">LIP-5</strain>
    </source>
</reference>
<keyword evidence="2" id="KW-0732">Signal</keyword>
<feature type="signal peptide" evidence="2">
    <location>
        <begin position="1"/>
        <end position="20"/>
    </location>
</feature>
<evidence type="ECO:0000313" key="5">
    <source>
        <dbReference type="Proteomes" id="UP001209317"/>
    </source>
</evidence>
<dbReference type="PRINTS" id="PR01171">
    <property type="entry name" value="BCTLIPOCALIN"/>
</dbReference>
<feature type="domain" description="Lipocalin/cytosolic fatty-acid binding" evidence="3">
    <location>
        <begin position="40"/>
        <end position="179"/>
    </location>
</feature>
<dbReference type="PIRSF" id="PIRSF036893">
    <property type="entry name" value="Lipocalin_ApoD"/>
    <property type="match status" value="1"/>
</dbReference>